<dbReference type="InterPro" id="IPR000073">
    <property type="entry name" value="AB_hydrolase_1"/>
</dbReference>
<evidence type="ECO:0000313" key="3">
    <source>
        <dbReference type="EMBL" id="MFD2588772.1"/>
    </source>
</evidence>
<dbReference type="RefSeq" id="WP_377768237.1">
    <property type="nucleotide sequence ID" value="NZ_JBHULB010000082.1"/>
</dbReference>
<comment type="caution">
    <text evidence="3">The sequence shown here is derived from an EMBL/GenBank/DDBJ whole genome shotgun (WGS) entry which is preliminary data.</text>
</comment>
<reference evidence="4" key="1">
    <citation type="journal article" date="2019" name="Int. J. Syst. Evol. Microbiol.">
        <title>The Global Catalogue of Microorganisms (GCM) 10K type strain sequencing project: providing services to taxonomists for standard genome sequencing and annotation.</title>
        <authorList>
            <consortium name="The Broad Institute Genomics Platform"/>
            <consortium name="The Broad Institute Genome Sequencing Center for Infectious Disease"/>
            <person name="Wu L."/>
            <person name="Ma J."/>
        </authorList>
    </citation>
    <scope>NUCLEOTIDE SEQUENCE [LARGE SCALE GENOMIC DNA]</scope>
    <source>
        <strain evidence="4">KCTC 52368</strain>
    </source>
</reference>
<dbReference type="PANTHER" id="PTHR46438:SF11">
    <property type="entry name" value="LIPASE-RELATED"/>
    <property type="match status" value="1"/>
</dbReference>
<feature type="transmembrane region" description="Helical" evidence="1">
    <location>
        <begin position="7"/>
        <end position="27"/>
    </location>
</feature>
<dbReference type="Pfam" id="PF00561">
    <property type="entry name" value="Abhydrolase_1"/>
    <property type="match status" value="1"/>
</dbReference>
<protein>
    <submittedName>
        <fullName evidence="3">Alpha/beta fold hydrolase</fullName>
    </submittedName>
</protein>
<evidence type="ECO:0000313" key="4">
    <source>
        <dbReference type="Proteomes" id="UP001597526"/>
    </source>
</evidence>
<keyword evidence="1" id="KW-1133">Transmembrane helix</keyword>
<dbReference type="EMBL" id="JBHULB010000082">
    <property type="protein sequence ID" value="MFD2588772.1"/>
    <property type="molecule type" value="Genomic_DNA"/>
</dbReference>
<dbReference type="InterPro" id="IPR029058">
    <property type="entry name" value="AB_hydrolase_fold"/>
</dbReference>
<dbReference type="PANTHER" id="PTHR46438">
    <property type="entry name" value="ALPHA/BETA-HYDROLASES SUPERFAMILY PROTEIN"/>
    <property type="match status" value="1"/>
</dbReference>
<accession>A0ABW5MZH3</accession>
<keyword evidence="1" id="KW-0472">Membrane</keyword>
<evidence type="ECO:0000256" key="1">
    <source>
        <dbReference type="SAM" id="Phobius"/>
    </source>
</evidence>
<proteinExistence type="predicted"/>
<keyword evidence="3" id="KW-0378">Hydrolase</keyword>
<keyword evidence="1" id="KW-0812">Transmembrane</keyword>
<dbReference type="PRINTS" id="PR00111">
    <property type="entry name" value="ABHYDROLASE"/>
</dbReference>
<keyword evidence="4" id="KW-1185">Reference proteome</keyword>
<dbReference type="Gene3D" id="3.40.50.1820">
    <property type="entry name" value="alpha/beta hydrolase"/>
    <property type="match status" value="1"/>
</dbReference>
<organism evidence="3 4">
    <name type="scientific">Croceitalea marina</name>
    <dbReference type="NCBI Taxonomy" id="1775166"/>
    <lineage>
        <taxon>Bacteria</taxon>
        <taxon>Pseudomonadati</taxon>
        <taxon>Bacteroidota</taxon>
        <taxon>Flavobacteriia</taxon>
        <taxon>Flavobacteriales</taxon>
        <taxon>Flavobacteriaceae</taxon>
        <taxon>Croceitalea</taxon>
    </lineage>
</organism>
<dbReference type="GO" id="GO:0016787">
    <property type="term" value="F:hydrolase activity"/>
    <property type="evidence" value="ECO:0007669"/>
    <property type="project" value="UniProtKB-KW"/>
</dbReference>
<feature type="domain" description="AB hydrolase-1" evidence="2">
    <location>
        <begin position="68"/>
        <end position="302"/>
    </location>
</feature>
<sequence length="316" mass="35709">MKLIQKIFKIVFVGLIVLTLIVVALYGHSDMPLEDLKEKYAQSSSSFVSVDGMNVHFRDEGSINDTIPLVLLHGTGASLHTFNDWAYKLKQGYRVIRMDLPAYGLTGPFPNGDYSIDNYVHFIKNFLTALGIEKCVLGGNSLGGNIAWNFATQHPAMVHKLILIDASGYPTKPTSEPLAFKIPRMPVLKHAFKYITPYSVVKTSVENVYADKSKVTEELVTRYFELTLREGNRQAFIDRIKSKNDTTAYRKIKYIKHPSLVLWGAEDYLIPIENALRFHEDLPNDTLVILKNVGHVPMEESPSESLAVVIYFLERN</sequence>
<name>A0ABW5MZH3_9FLAO</name>
<dbReference type="Proteomes" id="UP001597526">
    <property type="component" value="Unassembled WGS sequence"/>
</dbReference>
<evidence type="ECO:0000259" key="2">
    <source>
        <dbReference type="Pfam" id="PF00561"/>
    </source>
</evidence>
<dbReference type="SUPFAM" id="SSF53474">
    <property type="entry name" value="alpha/beta-Hydrolases"/>
    <property type="match status" value="1"/>
</dbReference>
<gene>
    <name evidence="3" type="ORF">ACFSQJ_17735</name>
</gene>